<keyword evidence="1" id="KW-0732">Signal</keyword>
<dbReference type="PROSITE" id="PS50990">
    <property type="entry name" value="PEPTIDASE_C39"/>
    <property type="match status" value="1"/>
</dbReference>
<dbReference type="CDD" id="cd00118">
    <property type="entry name" value="LysM"/>
    <property type="match status" value="2"/>
</dbReference>
<protein>
    <submittedName>
        <fullName evidence="4">Peptidoglycan-binding lysin domain protein</fullName>
    </submittedName>
</protein>
<dbReference type="Pfam" id="PF01476">
    <property type="entry name" value="LysM"/>
    <property type="match status" value="2"/>
</dbReference>
<dbReference type="InterPro" id="IPR005074">
    <property type="entry name" value="Peptidase_C39"/>
</dbReference>
<evidence type="ECO:0000256" key="1">
    <source>
        <dbReference type="SAM" id="SignalP"/>
    </source>
</evidence>
<dbReference type="eggNOG" id="COG3271">
    <property type="taxonomic scope" value="Bacteria"/>
</dbReference>
<gene>
    <name evidence="4" type="ordered locus">Deima_0143</name>
</gene>
<dbReference type="Gene3D" id="3.10.350.10">
    <property type="entry name" value="LysM domain"/>
    <property type="match status" value="2"/>
</dbReference>
<dbReference type="SMART" id="SM00257">
    <property type="entry name" value="LysM"/>
    <property type="match status" value="2"/>
</dbReference>
<organism evidence="4 5">
    <name type="scientific">Deinococcus maricopensis (strain DSM 21211 / LMG 22137 / NRRL B-23946 / LB-34)</name>
    <dbReference type="NCBI Taxonomy" id="709986"/>
    <lineage>
        <taxon>Bacteria</taxon>
        <taxon>Thermotogati</taxon>
        <taxon>Deinococcota</taxon>
        <taxon>Deinococci</taxon>
        <taxon>Deinococcales</taxon>
        <taxon>Deinococcaceae</taxon>
        <taxon>Deinococcus</taxon>
    </lineage>
</organism>
<dbReference type="KEGG" id="dmr:Deima_0143"/>
<dbReference type="GO" id="GO:0005524">
    <property type="term" value="F:ATP binding"/>
    <property type="evidence" value="ECO:0007669"/>
    <property type="project" value="InterPro"/>
</dbReference>
<dbReference type="RefSeq" id="WP_013555312.1">
    <property type="nucleotide sequence ID" value="NC_014958.1"/>
</dbReference>
<evidence type="ECO:0000313" key="4">
    <source>
        <dbReference type="EMBL" id="ADV65807.1"/>
    </source>
</evidence>
<keyword evidence="5" id="KW-1185">Reference proteome</keyword>
<reference evidence="4 5" key="1">
    <citation type="journal article" date="2011" name="Stand. Genomic Sci.">
        <title>Complete genome sequence of Deinococcus maricopensis type strain (LB-34).</title>
        <authorList>
            <person name="Pukall R."/>
            <person name="Zeytun A."/>
            <person name="Lucas S."/>
            <person name="Lapidus A."/>
            <person name="Hammon N."/>
            <person name="Deshpande S."/>
            <person name="Nolan M."/>
            <person name="Cheng J.F."/>
            <person name="Pitluck S."/>
            <person name="Liolios K."/>
            <person name="Pagani I."/>
            <person name="Mikhailova N."/>
            <person name="Ivanova N."/>
            <person name="Mavromatis K."/>
            <person name="Pati A."/>
            <person name="Tapia R."/>
            <person name="Han C."/>
            <person name="Goodwin L."/>
            <person name="Chen A."/>
            <person name="Palaniappan K."/>
            <person name="Land M."/>
            <person name="Hauser L."/>
            <person name="Chang Y.J."/>
            <person name="Jeffries C.D."/>
            <person name="Brambilla E.M."/>
            <person name="Rohde M."/>
            <person name="Goker M."/>
            <person name="Detter J.C."/>
            <person name="Woyke T."/>
            <person name="Bristow J."/>
            <person name="Eisen J.A."/>
            <person name="Markowitz V."/>
            <person name="Hugenholtz P."/>
            <person name="Kyrpides N.C."/>
            <person name="Klenk H.P."/>
        </authorList>
    </citation>
    <scope>NUCLEOTIDE SEQUENCE [LARGE SCALE GENOMIC DNA]</scope>
    <source>
        <strain evidence="5">DSM 21211 / LMG 22137 / NRRL B-23946 / LB-34</strain>
    </source>
</reference>
<proteinExistence type="predicted"/>
<sequence length="327" mass="34605" precursor="true">MKKFRALLLTLAACTAQAATGGTYTVQVGDTLYSIARRHGLTPDTLMQANALSGTAIQLGQVLTLPGDPTPPPATTHTVQPGETLYSLARRYGVTVDSVLAENGLTSPNLNAGQLLRLPGGARDLGPVAPPASAAPVRGPVAYSGDKHVTHTNAQLLPLTTDTDGTRHVLLDGLAFQLQSRNNCGPSAIAAVLGYYGIRVNPEALGRELRPDGGYMAVQAIPATMRKYNLAASVVRGATLTDLKRLVSAGIPVIVLQWQDTPGKTPHFRTVRGFDDDAGQVLVNDSMYGPLVAISYRDFDTLWNTQGRQMIPVFPQALAATVTAMLD</sequence>
<evidence type="ECO:0000259" key="2">
    <source>
        <dbReference type="PROSITE" id="PS50990"/>
    </source>
</evidence>
<dbReference type="PANTHER" id="PTHR33734">
    <property type="entry name" value="LYSM DOMAIN-CONTAINING GPI-ANCHORED PROTEIN 2"/>
    <property type="match status" value="1"/>
</dbReference>
<feature type="domain" description="LysM" evidence="3">
    <location>
        <begin position="75"/>
        <end position="118"/>
    </location>
</feature>
<dbReference type="SUPFAM" id="SSF54106">
    <property type="entry name" value="LysM domain"/>
    <property type="match status" value="2"/>
</dbReference>
<dbReference type="GO" id="GO:0008932">
    <property type="term" value="F:lytic endotransglycosylase activity"/>
    <property type="evidence" value="ECO:0007669"/>
    <property type="project" value="TreeGrafter"/>
</dbReference>
<feature type="signal peptide" evidence="1">
    <location>
        <begin position="1"/>
        <end position="18"/>
    </location>
</feature>
<dbReference type="GO" id="GO:0008233">
    <property type="term" value="F:peptidase activity"/>
    <property type="evidence" value="ECO:0007669"/>
    <property type="project" value="InterPro"/>
</dbReference>
<dbReference type="Gene3D" id="3.90.70.10">
    <property type="entry name" value="Cysteine proteinases"/>
    <property type="match status" value="1"/>
</dbReference>
<feature type="domain" description="LysM" evidence="3">
    <location>
        <begin position="22"/>
        <end position="65"/>
    </location>
</feature>
<reference evidence="5" key="2">
    <citation type="submission" date="2011-01" db="EMBL/GenBank/DDBJ databases">
        <title>The complete genome of Deinococcus maricopensis DSM 21211.</title>
        <authorList>
            <consortium name="US DOE Joint Genome Institute (JGI-PGF)"/>
            <person name="Lucas S."/>
            <person name="Copeland A."/>
            <person name="Lapidus A."/>
            <person name="Goodwin L."/>
            <person name="Pitluck S."/>
            <person name="Kyrpides N."/>
            <person name="Mavromatis K."/>
            <person name="Pagani I."/>
            <person name="Ivanova N."/>
            <person name="Ovchinnikova G."/>
            <person name="Zeytun A."/>
            <person name="Detter J.C."/>
            <person name="Han C."/>
            <person name="Land M."/>
            <person name="Hauser L."/>
            <person name="Markowitz V."/>
            <person name="Cheng J.-F."/>
            <person name="Hugenholtz P."/>
            <person name="Woyke T."/>
            <person name="Wu D."/>
            <person name="Pukall R."/>
            <person name="Gehrich-Schroeter G."/>
            <person name="Brambilla E."/>
            <person name="Klenk H.-P."/>
            <person name="Eisen J.A."/>
        </authorList>
    </citation>
    <scope>NUCLEOTIDE SEQUENCE [LARGE SCALE GENOMIC DNA]</scope>
    <source>
        <strain evidence="5">DSM 21211 / LMG 22137 / NRRL B-23946 / LB-34</strain>
    </source>
</reference>
<dbReference type="STRING" id="709986.Deima_0143"/>
<dbReference type="Proteomes" id="UP000008635">
    <property type="component" value="Chromosome"/>
</dbReference>
<dbReference type="InterPro" id="IPR018392">
    <property type="entry name" value="LysM"/>
</dbReference>
<name>E8U3D6_DEIML</name>
<dbReference type="InterPro" id="IPR036779">
    <property type="entry name" value="LysM_dom_sf"/>
</dbReference>
<dbReference type="eggNOG" id="COG1388">
    <property type="taxonomic scope" value="Bacteria"/>
</dbReference>
<dbReference type="InterPro" id="IPR039564">
    <property type="entry name" value="Peptidase_C39-like"/>
</dbReference>
<dbReference type="AlphaFoldDB" id="E8U3D6"/>
<dbReference type="GO" id="GO:0016020">
    <property type="term" value="C:membrane"/>
    <property type="evidence" value="ECO:0007669"/>
    <property type="project" value="InterPro"/>
</dbReference>
<dbReference type="HOGENOM" id="CLU_849214_0_0_0"/>
<evidence type="ECO:0000259" key="3">
    <source>
        <dbReference type="PROSITE" id="PS51782"/>
    </source>
</evidence>
<evidence type="ECO:0000313" key="5">
    <source>
        <dbReference type="Proteomes" id="UP000008635"/>
    </source>
</evidence>
<feature type="domain" description="Peptidase C39" evidence="2">
    <location>
        <begin position="177"/>
        <end position="310"/>
    </location>
</feature>
<dbReference type="PROSITE" id="PS51782">
    <property type="entry name" value="LYSM"/>
    <property type="match status" value="2"/>
</dbReference>
<dbReference type="EMBL" id="CP002454">
    <property type="protein sequence ID" value="ADV65807.1"/>
    <property type="molecule type" value="Genomic_DNA"/>
</dbReference>
<accession>E8U3D6</accession>
<feature type="chain" id="PRO_5003228335" evidence="1">
    <location>
        <begin position="19"/>
        <end position="327"/>
    </location>
</feature>
<dbReference type="GO" id="GO:0006508">
    <property type="term" value="P:proteolysis"/>
    <property type="evidence" value="ECO:0007669"/>
    <property type="project" value="InterPro"/>
</dbReference>
<dbReference type="Pfam" id="PF13529">
    <property type="entry name" value="Peptidase_C39_2"/>
    <property type="match status" value="1"/>
</dbReference>
<dbReference type="PANTHER" id="PTHR33734:SF22">
    <property type="entry name" value="MEMBRANE-BOUND LYTIC MUREIN TRANSGLYCOSYLASE D"/>
    <property type="match status" value="1"/>
</dbReference>